<evidence type="ECO:0000313" key="2">
    <source>
        <dbReference type="Proteomes" id="UP000652681"/>
    </source>
</evidence>
<keyword evidence="2" id="KW-1185">Reference proteome</keyword>
<name>A0A8J6TTK6_9FLAO</name>
<comment type="caution">
    <text evidence="1">The sequence shown here is derived from an EMBL/GenBank/DDBJ whole genome shotgun (WGS) entry which is preliminary data.</text>
</comment>
<sequence>MKYLLATFIIGLCYVTSAQDDLQLGISTTSSNYIGRTVSSTNSKERPFIGSGFLLFTSYQFKQSKTSSLVYGIEYSSTRHTFWANGFDPFFSNTSLKTALLYQFRFNVKGQVSPVARIGLNNLVQMSQQTTTVLRKSNEILTNDKRGGIYPMAQLCIGADFRINQRHSMMVLLGMSKGFILNEKLQYINTQTNSAQLFETDGSYFDLRIIWCVRKKAGGKKSTDEG</sequence>
<dbReference type="EMBL" id="JACVEL010000007">
    <property type="protein sequence ID" value="MBC9812984.1"/>
    <property type="molecule type" value="Genomic_DNA"/>
</dbReference>
<evidence type="ECO:0008006" key="3">
    <source>
        <dbReference type="Google" id="ProtNLM"/>
    </source>
</evidence>
<gene>
    <name evidence="1" type="ORF">H9Y05_10945</name>
</gene>
<organism evidence="1 2">
    <name type="scientific">Taishania pollutisoli</name>
    <dbReference type="NCBI Taxonomy" id="2766479"/>
    <lineage>
        <taxon>Bacteria</taxon>
        <taxon>Pseudomonadati</taxon>
        <taxon>Bacteroidota</taxon>
        <taxon>Flavobacteriia</taxon>
        <taxon>Flavobacteriales</taxon>
        <taxon>Crocinitomicaceae</taxon>
        <taxon>Taishania</taxon>
    </lineage>
</organism>
<evidence type="ECO:0000313" key="1">
    <source>
        <dbReference type="EMBL" id="MBC9812984.1"/>
    </source>
</evidence>
<dbReference type="AlphaFoldDB" id="A0A8J6TTK6"/>
<proteinExistence type="predicted"/>
<reference evidence="1" key="1">
    <citation type="submission" date="2020-09" db="EMBL/GenBank/DDBJ databases">
        <title>Taishania pollutisoli gen. nov., sp. nov., Isolated from Tetrabromobisphenol A-Contaminated Soil.</title>
        <authorList>
            <person name="Chen Q."/>
        </authorList>
    </citation>
    <scope>NUCLEOTIDE SEQUENCE</scope>
    <source>
        <strain evidence="1">CZZ-1</strain>
    </source>
</reference>
<dbReference type="RefSeq" id="WP_216714308.1">
    <property type="nucleotide sequence ID" value="NZ_JACVEL010000007.1"/>
</dbReference>
<protein>
    <recommendedName>
        <fullName evidence="3">Outer membrane protein beta-barrel domain-containing protein</fullName>
    </recommendedName>
</protein>
<dbReference type="Proteomes" id="UP000652681">
    <property type="component" value="Unassembled WGS sequence"/>
</dbReference>
<accession>A0A8J6TTK6</accession>